<evidence type="ECO:0000256" key="2">
    <source>
        <dbReference type="ARBA" id="ARBA00010852"/>
    </source>
</evidence>
<dbReference type="Pfam" id="PF25416">
    <property type="entry name" value="GRHL1_C"/>
    <property type="match status" value="1"/>
</dbReference>
<keyword evidence="4 7" id="KW-0238">DNA-binding</keyword>
<dbReference type="OrthoDB" id="6424896at2759"/>
<keyword evidence="5" id="KW-0804">Transcription</keyword>
<evidence type="ECO:0000313" key="9">
    <source>
        <dbReference type="EMBL" id="KFM72185.1"/>
    </source>
</evidence>
<evidence type="ECO:0000256" key="7">
    <source>
        <dbReference type="PROSITE-ProRule" id="PRU01313"/>
    </source>
</evidence>
<dbReference type="InterPro" id="IPR041418">
    <property type="entry name" value="SAM_3"/>
</dbReference>
<comment type="subcellular location">
    <subcellularLocation>
        <location evidence="1 7">Nucleus</location>
    </subcellularLocation>
</comment>
<dbReference type="GO" id="GO:0005634">
    <property type="term" value="C:nucleus"/>
    <property type="evidence" value="ECO:0007669"/>
    <property type="project" value="UniProtKB-SubCell"/>
</dbReference>
<proteinExistence type="inferred from homology"/>
<keyword evidence="6 7" id="KW-0539">Nucleus</keyword>
<reference evidence="9 10" key="1">
    <citation type="submission" date="2013-11" db="EMBL/GenBank/DDBJ databases">
        <title>Genome sequencing of Stegodyphus mimosarum.</title>
        <authorList>
            <person name="Bechsgaard J."/>
        </authorList>
    </citation>
    <scope>NUCLEOTIDE SEQUENCE [LARGE SCALE GENOMIC DNA]</scope>
</reference>
<comment type="similarity">
    <text evidence="2">Belongs to the grh/CP2 family. CP2 subfamily.</text>
</comment>
<keyword evidence="10" id="KW-1185">Reference proteome</keyword>
<gene>
    <name evidence="9" type="ORF">X975_00750</name>
</gene>
<dbReference type="InterPro" id="IPR057520">
    <property type="entry name" value="GRHL1/CP2_C"/>
</dbReference>
<dbReference type="PANTHER" id="PTHR11037:SF21">
    <property type="entry name" value="GEMINI, ISOFORM C"/>
    <property type="match status" value="1"/>
</dbReference>
<evidence type="ECO:0000313" key="10">
    <source>
        <dbReference type="Proteomes" id="UP000054359"/>
    </source>
</evidence>
<dbReference type="Proteomes" id="UP000054359">
    <property type="component" value="Unassembled WGS sequence"/>
</dbReference>
<dbReference type="Pfam" id="PF18016">
    <property type="entry name" value="SAM_3"/>
    <property type="match status" value="1"/>
</dbReference>
<feature type="domain" description="Grh/CP2 DB" evidence="8">
    <location>
        <begin position="1"/>
        <end position="184"/>
    </location>
</feature>
<dbReference type="AlphaFoldDB" id="A0A087U496"/>
<dbReference type="GO" id="GO:0001228">
    <property type="term" value="F:DNA-binding transcription activator activity, RNA polymerase II-specific"/>
    <property type="evidence" value="ECO:0007669"/>
    <property type="project" value="TreeGrafter"/>
</dbReference>
<sequence>MIFKSVIHVGFQERRLQFMEKEQIKEWQAQRHGERILEIDLPLSYGILEATCCPLNVNVCEFLWDCSRDVGVFLKLNCISTEFTQKKHGGEKGVPFRILIETYTHDSTSQKLHSASCQVKVFKPKGADRKHKTDREKMCKRLQSDKEKYHPQFEYTVFRGLCFSDVWASAQSNISLHTSVTSTPCSPISSGCSPPSSQLESLVDSHKNDCHSCDGLQATSTTEIQEITESHPNKIASLTHDSTAEECASWLQRNMFANYVKDFANFTGADILNLTRADLIDICGTANGIRLFNTLHGKCYLTLYVRLPSQKAYSAIYLKTAKLFELNSKLKSFCGFPADYTCELYVSGPSGTRVIVTDEVICNMVQDSLFVIECMEGHCEEPCCIFLKQMRA</sequence>
<accession>A0A087U496</accession>
<evidence type="ECO:0000256" key="4">
    <source>
        <dbReference type="ARBA" id="ARBA00023125"/>
    </source>
</evidence>
<dbReference type="InterPro" id="IPR007604">
    <property type="entry name" value="CP2"/>
</dbReference>
<dbReference type="SUPFAM" id="SSF47769">
    <property type="entry name" value="SAM/Pointed domain"/>
    <property type="match status" value="1"/>
</dbReference>
<keyword evidence="3" id="KW-0805">Transcription regulation</keyword>
<evidence type="ECO:0000256" key="1">
    <source>
        <dbReference type="ARBA" id="ARBA00004123"/>
    </source>
</evidence>
<organism evidence="9 10">
    <name type="scientific">Stegodyphus mimosarum</name>
    <name type="common">African social velvet spider</name>
    <dbReference type="NCBI Taxonomy" id="407821"/>
    <lineage>
        <taxon>Eukaryota</taxon>
        <taxon>Metazoa</taxon>
        <taxon>Ecdysozoa</taxon>
        <taxon>Arthropoda</taxon>
        <taxon>Chelicerata</taxon>
        <taxon>Arachnida</taxon>
        <taxon>Araneae</taxon>
        <taxon>Araneomorphae</taxon>
        <taxon>Entelegynae</taxon>
        <taxon>Eresoidea</taxon>
        <taxon>Eresidae</taxon>
        <taxon>Stegodyphus</taxon>
    </lineage>
</organism>
<dbReference type="PANTHER" id="PTHR11037">
    <property type="entry name" value="TRANSCRIPTION FACTOR CP2"/>
    <property type="match status" value="1"/>
</dbReference>
<dbReference type="STRING" id="407821.A0A087U496"/>
<dbReference type="PROSITE" id="PS51968">
    <property type="entry name" value="GRH_CP2_DB"/>
    <property type="match status" value="1"/>
</dbReference>
<evidence type="ECO:0000256" key="5">
    <source>
        <dbReference type="ARBA" id="ARBA00023163"/>
    </source>
</evidence>
<protein>
    <submittedName>
        <fullName evidence="9">Transcription factor CP2</fullName>
    </submittedName>
</protein>
<feature type="non-terminal residue" evidence="9">
    <location>
        <position position="392"/>
    </location>
</feature>
<dbReference type="GO" id="GO:0000978">
    <property type="term" value="F:RNA polymerase II cis-regulatory region sequence-specific DNA binding"/>
    <property type="evidence" value="ECO:0007669"/>
    <property type="project" value="TreeGrafter"/>
</dbReference>
<evidence type="ECO:0000256" key="6">
    <source>
        <dbReference type="ARBA" id="ARBA00023242"/>
    </source>
</evidence>
<name>A0A087U496_STEMI</name>
<dbReference type="Gene3D" id="1.10.150.50">
    <property type="entry name" value="Transcription Factor, Ets-1"/>
    <property type="match status" value="1"/>
</dbReference>
<dbReference type="InterPro" id="IPR013761">
    <property type="entry name" value="SAM/pointed_sf"/>
</dbReference>
<dbReference type="Pfam" id="PF04516">
    <property type="entry name" value="CP2"/>
    <property type="match status" value="1"/>
</dbReference>
<evidence type="ECO:0000256" key="3">
    <source>
        <dbReference type="ARBA" id="ARBA00023015"/>
    </source>
</evidence>
<dbReference type="EMBL" id="KK118074">
    <property type="protein sequence ID" value="KFM72185.1"/>
    <property type="molecule type" value="Genomic_DNA"/>
</dbReference>
<evidence type="ECO:0000259" key="8">
    <source>
        <dbReference type="PROSITE" id="PS51968"/>
    </source>
</evidence>
<dbReference type="InterPro" id="IPR040167">
    <property type="entry name" value="TF_CP2-like"/>
</dbReference>
<dbReference type="OMA" id="YITVINE"/>